<dbReference type="PANTHER" id="PTHR47181">
    <property type="entry name" value="BRCA1 C TERMINUS DOMAIN CONTAINING PROTEIN, EXPRESSED"/>
    <property type="match status" value="1"/>
</dbReference>
<dbReference type="Gene3D" id="3.40.50.10190">
    <property type="entry name" value="BRCT domain"/>
    <property type="match status" value="4"/>
</dbReference>
<feature type="region of interest" description="Disordered" evidence="5">
    <location>
        <begin position="667"/>
        <end position="697"/>
    </location>
</feature>
<comment type="caution">
    <text evidence="8">The sequence shown here is derived from an EMBL/GenBank/DDBJ whole genome shotgun (WGS) entry which is preliminary data.</text>
</comment>
<organism evidence="8 9">
    <name type="scientific">Morella rubra</name>
    <name type="common">Chinese bayberry</name>
    <dbReference type="NCBI Taxonomy" id="262757"/>
    <lineage>
        <taxon>Eukaryota</taxon>
        <taxon>Viridiplantae</taxon>
        <taxon>Streptophyta</taxon>
        <taxon>Embryophyta</taxon>
        <taxon>Tracheophyta</taxon>
        <taxon>Spermatophyta</taxon>
        <taxon>Magnoliopsida</taxon>
        <taxon>eudicotyledons</taxon>
        <taxon>Gunneridae</taxon>
        <taxon>Pentapetalae</taxon>
        <taxon>rosids</taxon>
        <taxon>fabids</taxon>
        <taxon>Fagales</taxon>
        <taxon>Myricaceae</taxon>
        <taxon>Morella</taxon>
    </lineage>
</organism>
<feature type="region of interest" description="Disordered" evidence="5">
    <location>
        <begin position="538"/>
        <end position="585"/>
    </location>
</feature>
<dbReference type="InterPro" id="IPR011011">
    <property type="entry name" value="Znf_FYVE_PHD"/>
</dbReference>
<evidence type="ECO:0000256" key="1">
    <source>
        <dbReference type="ARBA" id="ARBA00022723"/>
    </source>
</evidence>
<feature type="compositionally biased region" description="Acidic residues" evidence="5">
    <location>
        <begin position="189"/>
        <end position="198"/>
    </location>
</feature>
<feature type="compositionally biased region" description="Basic and acidic residues" evidence="5">
    <location>
        <begin position="204"/>
        <end position="217"/>
    </location>
</feature>
<feature type="compositionally biased region" description="Polar residues" evidence="5">
    <location>
        <begin position="496"/>
        <end position="520"/>
    </location>
</feature>
<keyword evidence="2 4" id="KW-0863">Zinc-finger</keyword>
<dbReference type="Pfam" id="PF00628">
    <property type="entry name" value="PHD"/>
    <property type="match status" value="1"/>
</dbReference>
<protein>
    <recommendedName>
        <fullName evidence="10">BRCT domain-containing protein</fullName>
    </recommendedName>
</protein>
<feature type="region of interest" description="Disordered" evidence="5">
    <location>
        <begin position="420"/>
        <end position="454"/>
    </location>
</feature>
<dbReference type="InterPro" id="IPR019787">
    <property type="entry name" value="Znf_PHD-finger"/>
</dbReference>
<dbReference type="PROSITE" id="PS50172">
    <property type="entry name" value="BRCT"/>
    <property type="match status" value="2"/>
</dbReference>
<feature type="compositionally biased region" description="Acidic residues" evidence="5">
    <location>
        <begin position="673"/>
        <end position="684"/>
    </location>
</feature>
<dbReference type="PANTHER" id="PTHR47181:SF2">
    <property type="entry name" value="BRCA1 C TERMINUS DOMAIN CONTAINING PROTEIN, EXPRESSED"/>
    <property type="match status" value="1"/>
</dbReference>
<feature type="region of interest" description="Disordered" evidence="5">
    <location>
        <begin position="769"/>
        <end position="823"/>
    </location>
</feature>
<dbReference type="GO" id="GO:0008270">
    <property type="term" value="F:zinc ion binding"/>
    <property type="evidence" value="ECO:0007669"/>
    <property type="project" value="UniProtKB-KW"/>
</dbReference>
<evidence type="ECO:0000259" key="7">
    <source>
        <dbReference type="PROSITE" id="PS50172"/>
    </source>
</evidence>
<name>A0A6A1UKA2_9ROSI</name>
<evidence type="ECO:0000313" key="8">
    <source>
        <dbReference type="EMBL" id="KAB1200691.1"/>
    </source>
</evidence>
<dbReference type="InterPro" id="IPR044254">
    <property type="entry name" value="At4g02110-like"/>
</dbReference>
<evidence type="ECO:0000256" key="3">
    <source>
        <dbReference type="ARBA" id="ARBA00022833"/>
    </source>
</evidence>
<dbReference type="InterPro" id="IPR013083">
    <property type="entry name" value="Znf_RING/FYVE/PHD"/>
</dbReference>
<reference evidence="8 9" key="1">
    <citation type="journal article" date="2019" name="Plant Biotechnol. J.">
        <title>The red bayberry genome and genetic basis of sex determination.</title>
        <authorList>
            <person name="Jia H.M."/>
            <person name="Jia H.J."/>
            <person name="Cai Q.L."/>
            <person name="Wang Y."/>
            <person name="Zhao H.B."/>
            <person name="Yang W.F."/>
            <person name="Wang G.Y."/>
            <person name="Li Y.H."/>
            <person name="Zhan D.L."/>
            <person name="Shen Y.T."/>
            <person name="Niu Q.F."/>
            <person name="Chang L."/>
            <person name="Qiu J."/>
            <person name="Zhao L."/>
            <person name="Xie H.B."/>
            <person name="Fu W.Y."/>
            <person name="Jin J."/>
            <person name="Li X.W."/>
            <person name="Jiao Y."/>
            <person name="Zhou C.C."/>
            <person name="Tu T."/>
            <person name="Chai C.Y."/>
            <person name="Gao J.L."/>
            <person name="Fan L.J."/>
            <person name="van de Weg E."/>
            <person name="Wang J.Y."/>
            <person name="Gao Z.S."/>
        </authorList>
    </citation>
    <scope>NUCLEOTIDE SEQUENCE [LARGE SCALE GENOMIC DNA]</scope>
    <source>
        <tissue evidence="8">Leaves</tissue>
    </source>
</reference>
<keyword evidence="1" id="KW-0479">Metal-binding</keyword>
<evidence type="ECO:0000256" key="2">
    <source>
        <dbReference type="ARBA" id="ARBA00022771"/>
    </source>
</evidence>
<dbReference type="EMBL" id="RXIC02000134">
    <property type="protein sequence ID" value="KAB1200691.1"/>
    <property type="molecule type" value="Genomic_DNA"/>
</dbReference>
<dbReference type="SUPFAM" id="SSF57903">
    <property type="entry name" value="FYVE/PHD zinc finger"/>
    <property type="match status" value="1"/>
</dbReference>
<proteinExistence type="predicted"/>
<dbReference type="InterPro" id="IPR036420">
    <property type="entry name" value="BRCT_dom_sf"/>
</dbReference>
<evidence type="ECO:0008006" key="10">
    <source>
        <dbReference type="Google" id="ProtNLM"/>
    </source>
</evidence>
<feature type="domain" description="PHD-type" evidence="6">
    <location>
        <begin position="1133"/>
        <end position="1189"/>
    </location>
</feature>
<feature type="compositionally biased region" description="Basic residues" evidence="5">
    <location>
        <begin position="774"/>
        <end position="787"/>
    </location>
</feature>
<evidence type="ECO:0000259" key="6">
    <source>
        <dbReference type="PROSITE" id="PS50016"/>
    </source>
</evidence>
<feature type="compositionally biased region" description="Polar residues" evidence="5">
    <location>
        <begin position="435"/>
        <end position="450"/>
    </location>
</feature>
<gene>
    <name evidence="8" type="ORF">CJ030_MR0G006568</name>
</gene>
<dbReference type="Pfam" id="PF12738">
    <property type="entry name" value="PTCB-BRCT"/>
    <property type="match status" value="1"/>
</dbReference>
<dbReference type="OrthoDB" id="1935339at2759"/>
<dbReference type="PROSITE" id="PS50016">
    <property type="entry name" value="ZF_PHD_2"/>
    <property type="match status" value="1"/>
</dbReference>
<feature type="compositionally biased region" description="Basic and acidic residues" evidence="5">
    <location>
        <begin position="685"/>
        <end position="697"/>
    </location>
</feature>
<accession>A0A6A1UKA2</accession>
<feature type="region of interest" description="Disordered" evidence="5">
    <location>
        <begin position="471"/>
        <end position="526"/>
    </location>
</feature>
<dbReference type="SUPFAM" id="SSF52113">
    <property type="entry name" value="BRCT domain"/>
    <property type="match status" value="3"/>
</dbReference>
<dbReference type="Gene3D" id="3.30.40.10">
    <property type="entry name" value="Zinc/RING finger domain, C3HC4 (zinc finger)"/>
    <property type="match status" value="1"/>
</dbReference>
<keyword evidence="3" id="KW-0862">Zinc</keyword>
<dbReference type="AlphaFoldDB" id="A0A6A1UKA2"/>
<dbReference type="SMART" id="SM00292">
    <property type="entry name" value="BRCT"/>
    <property type="match status" value="4"/>
</dbReference>
<dbReference type="Pfam" id="PF00533">
    <property type="entry name" value="BRCT"/>
    <property type="match status" value="1"/>
</dbReference>
<feature type="compositionally biased region" description="Polar residues" evidence="5">
    <location>
        <begin position="544"/>
        <end position="558"/>
    </location>
</feature>
<dbReference type="SMART" id="SM00249">
    <property type="entry name" value="PHD"/>
    <property type="match status" value="1"/>
</dbReference>
<dbReference type="Proteomes" id="UP000516437">
    <property type="component" value="Unassembled WGS sequence"/>
</dbReference>
<evidence type="ECO:0000256" key="4">
    <source>
        <dbReference type="PROSITE-ProRule" id="PRU00146"/>
    </source>
</evidence>
<dbReference type="InterPro" id="IPR001357">
    <property type="entry name" value="BRCT_dom"/>
</dbReference>
<evidence type="ECO:0000256" key="5">
    <source>
        <dbReference type="SAM" id="MobiDB-lite"/>
    </source>
</evidence>
<sequence length="1205" mass="132397">METNSTSNPFLRVRFVLFGFDSVNENKVRCKLVYGGGVDAGQYNQSCTHVIVDKLVYDDPVCIAARNDGKKLVTALWVDHSFDIGLPVDATSIMYRPLKNLNGIAGAKSLVICLTGYQRQDRDDIMVMVSLMSAQFSKPLVANKVTHLICYKFEGEKYELAKKVNTIKLVNHRWLEDCGYELEMLEAEAKDSEEEAEDTTLKSFGDRNMTKSPHDSKIGVPTTCELSKSVGKLSPATKGPLIVGSTMDMVLNPGEEKSSVLASSSHNIDVSNALSCQNTTSGELADPLDKIPDSMTVANDLTSTSRNAERPIVSDAMLSPLSYSAKTSRRSSLSMYSGEISGNLSDCSKAHLVKVSDEFDNFPFRVEQARDRFGPGCLRTSWGGTELVDGEESSGLLPQKTENTSYACFKSPKLNLNARPSVRKSAVVGDKTQGVGPTTSIDGSNGTNSDFLPGSDGLLVDEIANQNAVHNSHAKLSTPKPSTGSKNSVTCDEPSSETMTAETGQDNTAGEKTLSKSTLLTEPDIVDLHKGRFAHEVGEKGEPENQQQNVGSSTSNKNLETRKSDGSGNLSFPGGANDSVVTKPLRKKTVAKKTLGSRLKSTTANIQKGAIYLGKTISQNDYVIHSVEVKETVDCEKSSSSMKLEISSPMVNIEELKKLQPISVVKSGSNMENGDELMGDETEPPENKLEDELDKSVNKQKSGEVIATDEAGKMMEVNEEMAQHMTANYIMSMHDDAMAPKEGTIGIAPKQTIFEMNFGLVETSLDGDGVTGKMNKRKNHPTGRAKVKKDTIKSKKGLNGEESRTQNKGTRTEKEKKTLLSSGKTKSCTYLSENLSEVEKENEPVKNLNQCKSVKTNLMPRKINQKAGEIKPKSGTSTGEVPNSEKTEPAWFILSAHRFQRKEFQQVIRRLKGRLCRDSHQWSYQATHLITTDPIRRTEKFFAAAASGRWILKTDYLTACTEAGRFLAEESYEWYNNGLSEDGAINLEAPRKWRLLRTRMGHGALYGLRIIIYGECIAPPLDTLKRAVKAGDGTILATSPPYTRFLNSEIDFAIISPGIPRVDPWVQEFLKHEVPCVLADYLVEYVCKPGYSLEKHVLYNTNVWAEKSFSYLQSKAEEVVEDLTRPDDHSSNDIACQVCGTRDRGEVMLICGDESGSVGCGVGTHIDCCDPPLQDVPEDDWFCPECSKSRQITDSSKKKKKEPPH</sequence>
<feature type="domain" description="BRCT" evidence="7">
    <location>
        <begin position="108"/>
        <end position="178"/>
    </location>
</feature>
<feature type="compositionally biased region" description="Polar residues" evidence="5">
    <location>
        <begin position="479"/>
        <end position="490"/>
    </location>
</feature>
<dbReference type="CDD" id="cd17738">
    <property type="entry name" value="BRCT_TopBP1_rpt7"/>
    <property type="match status" value="1"/>
</dbReference>
<feature type="compositionally biased region" description="Basic and acidic residues" evidence="5">
    <location>
        <begin position="788"/>
        <end position="818"/>
    </location>
</feature>
<feature type="domain" description="BRCT" evidence="7">
    <location>
        <begin position="900"/>
        <end position="974"/>
    </location>
</feature>
<keyword evidence="9" id="KW-1185">Reference proteome</keyword>
<feature type="region of interest" description="Disordered" evidence="5">
    <location>
        <begin position="189"/>
        <end position="221"/>
    </location>
</feature>
<dbReference type="InterPro" id="IPR001965">
    <property type="entry name" value="Znf_PHD"/>
</dbReference>
<evidence type="ECO:0000313" key="9">
    <source>
        <dbReference type="Proteomes" id="UP000516437"/>
    </source>
</evidence>